<proteinExistence type="predicted"/>
<evidence type="ECO:0000313" key="3">
    <source>
        <dbReference type="Proteomes" id="UP000198571"/>
    </source>
</evidence>
<name>A0A1H9VIR7_9BACI</name>
<sequence>MSKSDSCKLAKEMLENQKKENEKAKEKAKKALSGSSYNA</sequence>
<dbReference type="AlphaFoldDB" id="A0A1H9VIR7"/>
<feature type="region of interest" description="Disordered" evidence="1">
    <location>
        <begin position="17"/>
        <end position="39"/>
    </location>
</feature>
<reference evidence="3" key="1">
    <citation type="submission" date="2016-10" db="EMBL/GenBank/DDBJ databases">
        <authorList>
            <person name="Varghese N."/>
            <person name="Submissions S."/>
        </authorList>
    </citation>
    <scope>NUCLEOTIDE SEQUENCE [LARGE SCALE GENOMIC DNA]</scope>
    <source>
        <strain evidence="3">S9</strain>
    </source>
</reference>
<keyword evidence="3" id="KW-1185">Reference proteome</keyword>
<evidence type="ECO:0000313" key="2">
    <source>
        <dbReference type="EMBL" id="SES21615.1"/>
    </source>
</evidence>
<dbReference type="Proteomes" id="UP000198571">
    <property type="component" value="Unassembled WGS sequence"/>
</dbReference>
<organism evidence="2 3">
    <name type="scientific">Salipaludibacillus aurantiacus</name>
    <dbReference type="NCBI Taxonomy" id="1601833"/>
    <lineage>
        <taxon>Bacteria</taxon>
        <taxon>Bacillati</taxon>
        <taxon>Bacillota</taxon>
        <taxon>Bacilli</taxon>
        <taxon>Bacillales</taxon>
        <taxon>Bacillaceae</taxon>
    </lineage>
</organism>
<dbReference type="EMBL" id="FOGT01000011">
    <property type="protein sequence ID" value="SES21615.1"/>
    <property type="molecule type" value="Genomic_DNA"/>
</dbReference>
<evidence type="ECO:0000256" key="1">
    <source>
        <dbReference type="SAM" id="MobiDB-lite"/>
    </source>
</evidence>
<gene>
    <name evidence="2" type="ORF">SAMN05518684_11120</name>
</gene>
<protein>
    <submittedName>
        <fullName evidence="2">Uncharacterized protein</fullName>
    </submittedName>
</protein>
<accession>A0A1H9VIR7</accession>